<keyword evidence="11" id="KW-1185">Reference proteome</keyword>
<feature type="binding site" evidence="5">
    <location>
        <position position="72"/>
    </location>
    <ligand>
        <name>Ca(2+)</name>
        <dbReference type="ChEBI" id="CHEBI:29108"/>
    </ligand>
</feature>
<dbReference type="GO" id="GO:0047498">
    <property type="term" value="F:calcium-dependent phospholipase A2 activity"/>
    <property type="evidence" value="ECO:0007669"/>
    <property type="project" value="TreeGrafter"/>
</dbReference>
<feature type="chain" id="PRO_5029447954" evidence="8">
    <location>
        <begin position="18"/>
        <end position="148"/>
    </location>
</feature>
<evidence type="ECO:0000256" key="7">
    <source>
        <dbReference type="RuleBase" id="RU003654"/>
    </source>
</evidence>
<name>A0A7L0NSC7_9PASS</name>
<dbReference type="InterPro" id="IPR036444">
    <property type="entry name" value="PLipase_A2_dom_sf"/>
</dbReference>
<feature type="disulfide bond" evidence="6">
    <location>
        <begin position="83"/>
        <end position="108"/>
    </location>
</feature>
<dbReference type="Gene3D" id="1.20.90.10">
    <property type="entry name" value="Phospholipase A2 domain"/>
    <property type="match status" value="1"/>
</dbReference>
<dbReference type="InterPro" id="IPR033112">
    <property type="entry name" value="PLA2_Asp_AS"/>
</dbReference>
<feature type="disulfide bond" evidence="6">
    <location>
        <begin position="52"/>
        <end position="68"/>
    </location>
</feature>
<feature type="disulfide bond" evidence="6">
    <location>
        <begin position="67"/>
        <end position="122"/>
    </location>
</feature>
<proteinExistence type="inferred from homology"/>
<evidence type="ECO:0000313" key="11">
    <source>
        <dbReference type="Proteomes" id="UP000520463"/>
    </source>
</evidence>
<sequence>PLLLLLLLLLPAAAVSGAGRPRARRGILELAGAIRCATGRSPLAFLRYGCYCGLGGGGWPRDRVDWCCFNHDCCYGKAELAGCQPKTESYHWECEDNSPVCDSLEDKCQKMACECDREAAKCFSKAPYHRKYVLWPDFMCGEIQPFCR</sequence>
<evidence type="ECO:0000256" key="5">
    <source>
        <dbReference type="PIRSR" id="PIRSR601211-2"/>
    </source>
</evidence>
<evidence type="ECO:0000256" key="2">
    <source>
        <dbReference type="ARBA" id="ARBA00022525"/>
    </source>
</evidence>
<feature type="binding site" evidence="5">
    <location>
        <position position="51"/>
    </location>
    <ligand>
        <name>Ca(2+)</name>
        <dbReference type="ChEBI" id="CHEBI:29108"/>
    </ligand>
</feature>
<keyword evidence="2" id="KW-0964">Secreted</keyword>
<feature type="disulfide bond" evidence="6">
    <location>
        <begin position="101"/>
        <end position="113"/>
    </location>
</feature>
<dbReference type="AlphaFoldDB" id="A0A7L0NSC7"/>
<feature type="disulfide bond" evidence="6">
    <location>
        <begin position="50"/>
        <end position="140"/>
    </location>
</feature>
<evidence type="ECO:0000256" key="3">
    <source>
        <dbReference type="ARBA" id="ARBA00023157"/>
    </source>
</evidence>
<dbReference type="GO" id="GO:0050482">
    <property type="term" value="P:arachidonate secretion"/>
    <property type="evidence" value="ECO:0007669"/>
    <property type="project" value="InterPro"/>
</dbReference>
<feature type="disulfide bond" evidence="6">
    <location>
        <begin position="74"/>
        <end position="115"/>
    </location>
</feature>
<dbReference type="Pfam" id="PF00068">
    <property type="entry name" value="Phospholip_A2_1"/>
    <property type="match status" value="1"/>
</dbReference>
<feature type="binding site" evidence="5">
    <location>
        <position position="55"/>
    </location>
    <ligand>
        <name>Ca(2+)</name>
        <dbReference type="ChEBI" id="CHEBI:29108"/>
    </ligand>
</feature>
<organism evidence="10 11">
    <name type="scientific">Formicarius rufipectus</name>
    <dbReference type="NCBI Taxonomy" id="1118560"/>
    <lineage>
        <taxon>Eukaryota</taxon>
        <taxon>Metazoa</taxon>
        <taxon>Chordata</taxon>
        <taxon>Craniata</taxon>
        <taxon>Vertebrata</taxon>
        <taxon>Euteleostomi</taxon>
        <taxon>Archelosauria</taxon>
        <taxon>Archosauria</taxon>
        <taxon>Dinosauria</taxon>
        <taxon>Saurischia</taxon>
        <taxon>Theropoda</taxon>
        <taxon>Coelurosauria</taxon>
        <taxon>Aves</taxon>
        <taxon>Neognathae</taxon>
        <taxon>Neoaves</taxon>
        <taxon>Telluraves</taxon>
        <taxon>Australaves</taxon>
        <taxon>Passeriformes</taxon>
        <taxon>Formicariidae</taxon>
        <taxon>Formicarius</taxon>
    </lineage>
</organism>
<dbReference type="PRINTS" id="PR00389">
    <property type="entry name" value="PHPHLIPASEA2"/>
</dbReference>
<dbReference type="InterPro" id="IPR016090">
    <property type="entry name" value="PLA2-like_dom"/>
</dbReference>
<dbReference type="SUPFAM" id="SSF48619">
    <property type="entry name" value="Phospholipase A2, PLA2"/>
    <property type="match status" value="1"/>
</dbReference>
<feature type="non-terminal residue" evidence="10">
    <location>
        <position position="148"/>
    </location>
</feature>
<dbReference type="SMART" id="SM00085">
    <property type="entry name" value="PA2c"/>
    <property type="match status" value="1"/>
</dbReference>
<feature type="binding site" evidence="5">
    <location>
        <position position="53"/>
    </location>
    <ligand>
        <name>Ca(2+)</name>
        <dbReference type="ChEBI" id="CHEBI:29108"/>
    </ligand>
</feature>
<evidence type="ECO:0000256" key="8">
    <source>
        <dbReference type="SAM" id="SignalP"/>
    </source>
</evidence>
<feature type="domain" description="Phospholipase A2-like central" evidence="9">
    <location>
        <begin position="26"/>
        <end position="141"/>
    </location>
</feature>
<dbReference type="GO" id="GO:0005509">
    <property type="term" value="F:calcium ion binding"/>
    <property type="evidence" value="ECO:0007669"/>
    <property type="project" value="InterPro"/>
</dbReference>
<keyword evidence="5" id="KW-0479">Metal-binding</keyword>
<protein>
    <submittedName>
        <fullName evidence="10">PA2V Phospholipase</fullName>
    </submittedName>
</protein>
<dbReference type="GO" id="GO:0016042">
    <property type="term" value="P:lipid catabolic process"/>
    <property type="evidence" value="ECO:0007669"/>
    <property type="project" value="InterPro"/>
</dbReference>
<dbReference type="EMBL" id="VXAU01005175">
    <property type="protein sequence ID" value="NXK96250.1"/>
    <property type="molecule type" value="Genomic_DNA"/>
</dbReference>
<dbReference type="GO" id="GO:0006644">
    <property type="term" value="P:phospholipid metabolic process"/>
    <property type="evidence" value="ECO:0007669"/>
    <property type="project" value="InterPro"/>
</dbReference>
<feature type="signal peptide" evidence="8">
    <location>
        <begin position="1"/>
        <end position="17"/>
    </location>
</feature>
<dbReference type="FunFam" id="1.20.90.10:FF:000001">
    <property type="entry name" value="Basic phospholipase A2 homolog"/>
    <property type="match status" value="1"/>
</dbReference>
<dbReference type="GO" id="GO:0005543">
    <property type="term" value="F:phospholipid binding"/>
    <property type="evidence" value="ECO:0007669"/>
    <property type="project" value="TreeGrafter"/>
</dbReference>
<comment type="cofactor">
    <cofactor evidence="5">
        <name>Ca(2+)</name>
        <dbReference type="ChEBI" id="CHEBI:29108"/>
    </cofactor>
    <text evidence="5">Binds 1 Ca(2+) ion per subunit.</text>
</comment>
<dbReference type="InterPro" id="IPR001211">
    <property type="entry name" value="PLA2"/>
</dbReference>
<dbReference type="PROSITE" id="PS00119">
    <property type="entry name" value="PA2_ASP"/>
    <property type="match status" value="1"/>
</dbReference>
<feature type="non-terminal residue" evidence="10">
    <location>
        <position position="1"/>
    </location>
</feature>
<accession>A0A7L0NSC7</accession>
<reference evidence="10 11" key="1">
    <citation type="submission" date="2019-09" db="EMBL/GenBank/DDBJ databases">
        <title>Bird 10,000 Genomes (B10K) Project - Family phase.</title>
        <authorList>
            <person name="Zhang G."/>
        </authorList>
    </citation>
    <scope>NUCLEOTIDE SEQUENCE [LARGE SCALE GENOMIC DNA]</scope>
    <source>
        <strain evidence="10">B10K-DU-001-43</strain>
        <tissue evidence="10">Muscle</tissue>
    </source>
</reference>
<dbReference type="PROSITE" id="PS00118">
    <property type="entry name" value="PA2_HIS"/>
    <property type="match status" value="1"/>
</dbReference>
<evidence type="ECO:0000256" key="4">
    <source>
        <dbReference type="PIRSR" id="PIRSR601211-1"/>
    </source>
</evidence>
<feature type="active site" evidence="4">
    <location>
        <position position="71"/>
    </location>
</feature>
<dbReference type="PANTHER" id="PTHR11716:SF4">
    <property type="entry name" value="GROUP 10 SECRETORY PHOSPHOLIPASE A2"/>
    <property type="match status" value="1"/>
</dbReference>
<dbReference type="GO" id="GO:0005576">
    <property type="term" value="C:extracellular region"/>
    <property type="evidence" value="ECO:0007669"/>
    <property type="project" value="UniProtKB-SubCell"/>
</dbReference>
<evidence type="ECO:0000256" key="6">
    <source>
        <dbReference type="PIRSR" id="PIRSR601211-3"/>
    </source>
</evidence>
<keyword evidence="5" id="KW-0106">Calcium</keyword>
<comment type="caution">
    <text evidence="10">The sequence shown here is derived from an EMBL/GenBank/DDBJ whole genome shotgun (WGS) entry which is preliminary data.</text>
</comment>
<comment type="subcellular location">
    <subcellularLocation>
        <location evidence="1">Secreted</location>
    </subcellularLocation>
</comment>
<evidence type="ECO:0000256" key="1">
    <source>
        <dbReference type="ARBA" id="ARBA00004613"/>
    </source>
</evidence>
<evidence type="ECO:0000259" key="9">
    <source>
        <dbReference type="SMART" id="SM00085"/>
    </source>
</evidence>
<comment type="similarity">
    <text evidence="7">Belongs to the phospholipase A2 family.</text>
</comment>
<dbReference type="InterPro" id="IPR033113">
    <property type="entry name" value="PLA2_histidine"/>
</dbReference>
<evidence type="ECO:0000313" key="10">
    <source>
        <dbReference type="EMBL" id="NXK96250.1"/>
    </source>
</evidence>
<dbReference type="OrthoDB" id="10069378at2759"/>
<dbReference type="CDD" id="cd00125">
    <property type="entry name" value="PLA2c"/>
    <property type="match status" value="1"/>
</dbReference>
<keyword evidence="3 6" id="KW-1015">Disulfide bond</keyword>
<dbReference type="PANTHER" id="PTHR11716">
    <property type="entry name" value="PHOSPHOLIPASE A2 FAMILY MEMBER"/>
    <property type="match status" value="1"/>
</dbReference>
<dbReference type="Proteomes" id="UP000520463">
    <property type="component" value="Unassembled WGS sequence"/>
</dbReference>
<feature type="active site" evidence="4">
    <location>
        <position position="116"/>
    </location>
</feature>
<gene>
    <name evidence="10" type="primary">Pa2v_1</name>
    <name evidence="10" type="ORF">FORRUF_R00937</name>
</gene>
<keyword evidence="8" id="KW-0732">Signal</keyword>